<dbReference type="Proteomes" id="UP001595947">
    <property type="component" value="Unassembled WGS sequence"/>
</dbReference>
<comment type="caution">
    <text evidence="2">The sequence shown here is derived from an EMBL/GenBank/DDBJ whole genome shotgun (WGS) entry which is preliminary data.</text>
</comment>
<proteinExistence type="predicted"/>
<name>A0ABV9YS89_9PSEU</name>
<dbReference type="EMBL" id="JBHSIV010000026">
    <property type="protein sequence ID" value="MFC5064716.1"/>
    <property type="molecule type" value="Genomic_DNA"/>
</dbReference>
<protein>
    <submittedName>
        <fullName evidence="2">Uncharacterized protein</fullName>
    </submittedName>
</protein>
<feature type="compositionally biased region" description="Basic and acidic residues" evidence="1">
    <location>
        <begin position="25"/>
        <end position="34"/>
    </location>
</feature>
<gene>
    <name evidence="2" type="ORF">ACFPBZ_21010</name>
</gene>
<feature type="compositionally biased region" description="Acidic residues" evidence="1">
    <location>
        <begin position="47"/>
        <end position="78"/>
    </location>
</feature>
<reference evidence="3" key="1">
    <citation type="journal article" date="2019" name="Int. J. Syst. Evol. Microbiol.">
        <title>The Global Catalogue of Microorganisms (GCM) 10K type strain sequencing project: providing services to taxonomists for standard genome sequencing and annotation.</title>
        <authorList>
            <consortium name="The Broad Institute Genomics Platform"/>
            <consortium name="The Broad Institute Genome Sequencing Center for Infectious Disease"/>
            <person name="Wu L."/>
            <person name="Ma J."/>
        </authorList>
    </citation>
    <scope>NUCLEOTIDE SEQUENCE [LARGE SCALE GENOMIC DNA]</scope>
    <source>
        <strain evidence="3">CGMCC 4.7093</strain>
    </source>
</reference>
<accession>A0ABV9YS89</accession>
<dbReference type="RefSeq" id="WP_378038057.1">
    <property type="nucleotide sequence ID" value="NZ_JBHSIV010000026.1"/>
</dbReference>
<evidence type="ECO:0000256" key="1">
    <source>
        <dbReference type="SAM" id="MobiDB-lite"/>
    </source>
</evidence>
<feature type="region of interest" description="Disordered" evidence="1">
    <location>
        <begin position="25"/>
        <end position="86"/>
    </location>
</feature>
<keyword evidence="3" id="KW-1185">Reference proteome</keyword>
<sequence>MMRFEEPPELDVTRLLDELELELSREEELWRSSEESDELREDSSFPESEESCESEEDEEESCDEEEDVVDSEDEEELSSAEAMPAETVRPVATMAVATAARRTMCMCLLLGISVWLRTASAV</sequence>
<organism evidence="2 3">
    <name type="scientific">Actinomycetospora atypica</name>
    <dbReference type="NCBI Taxonomy" id="1290095"/>
    <lineage>
        <taxon>Bacteria</taxon>
        <taxon>Bacillati</taxon>
        <taxon>Actinomycetota</taxon>
        <taxon>Actinomycetes</taxon>
        <taxon>Pseudonocardiales</taxon>
        <taxon>Pseudonocardiaceae</taxon>
        <taxon>Actinomycetospora</taxon>
    </lineage>
</organism>
<evidence type="ECO:0000313" key="3">
    <source>
        <dbReference type="Proteomes" id="UP001595947"/>
    </source>
</evidence>
<evidence type="ECO:0000313" key="2">
    <source>
        <dbReference type="EMBL" id="MFC5064716.1"/>
    </source>
</evidence>